<comment type="cofactor">
    <cofactor evidence="7">
        <name>Mg(2+)</name>
        <dbReference type="ChEBI" id="CHEBI:18420"/>
    </cofactor>
</comment>
<dbReference type="SUPFAM" id="SSF53218">
    <property type="entry name" value="Molybdenum cofactor biosynthesis proteins"/>
    <property type="match status" value="1"/>
</dbReference>
<keyword evidence="4 7" id="KW-0500">Molybdenum</keyword>
<dbReference type="Pfam" id="PF03453">
    <property type="entry name" value="MoeA_N"/>
    <property type="match status" value="1"/>
</dbReference>
<evidence type="ECO:0000256" key="2">
    <source>
        <dbReference type="ARBA" id="ARBA00005046"/>
    </source>
</evidence>
<evidence type="ECO:0000256" key="1">
    <source>
        <dbReference type="ARBA" id="ARBA00002901"/>
    </source>
</evidence>
<evidence type="ECO:0000256" key="5">
    <source>
        <dbReference type="ARBA" id="ARBA00023150"/>
    </source>
</evidence>
<organism evidence="9 10">
    <name type="scientific">Lysinimonas soli</name>
    <dbReference type="NCBI Taxonomy" id="1074233"/>
    <lineage>
        <taxon>Bacteria</taxon>
        <taxon>Bacillati</taxon>
        <taxon>Actinomycetota</taxon>
        <taxon>Actinomycetes</taxon>
        <taxon>Micrococcales</taxon>
        <taxon>Microbacteriaceae</taxon>
        <taxon>Lysinimonas</taxon>
    </lineage>
</organism>
<dbReference type="SUPFAM" id="SSF63882">
    <property type="entry name" value="MoeA N-terminal region -like"/>
    <property type="match status" value="1"/>
</dbReference>
<dbReference type="Gene3D" id="2.40.340.10">
    <property type="entry name" value="MoeA, C-terminal, domain IV"/>
    <property type="match status" value="1"/>
</dbReference>
<comment type="function">
    <text evidence="1 7">Catalyzes the insertion of molybdate into adenylated molybdopterin with the concomitant release of AMP.</text>
</comment>
<dbReference type="PANTHER" id="PTHR10192:SF5">
    <property type="entry name" value="GEPHYRIN"/>
    <property type="match status" value="1"/>
</dbReference>
<dbReference type="InterPro" id="IPR036688">
    <property type="entry name" value="MoeA_C_domain_IV_sf"/>
</dbReference>
<keyword evidence="7" id="KW-0460">Magnesium</keyword>
<dbReference type="SUPFAM" id="SSF63867">
    <property type="entry name" value="MoeA C-terminal domain-like"/>
    <property type="match status" value="1"/>
</dbReference>
<name>A0ABW0NM64_9MICO</name>
<dbReference type="EC" id="2.10.1.1" evidence="7"/>
<comment type="caution">
    <text evidence="9">The sequence shown here is derived from an EMBL/GenBank/DDBJ whole genome shotgun (WGS) entry which is preliminary data.</text>
</comment>
<dbReference type="Gene3D" id="3.90.105.10">
    <property type="entry name" value="Molybdopterin biosynthesis moea protein, domain 2"/>
    <property type="match status" value="1"/>
</dbReference>
<evidence type="ECO:0000256" key="4">
    <source>
        <dbReference type="ARBA" id="ARBA00022505"/>
    </source>
</evidence>
<evidence type="ECO:0000256" key="7">
    <source>
        <dbReference type="RuleBase" id="RU365090"/>
    </source>
</evidence>
<feature type="domain" description="MoaB/Mog" evidence="8">
    <location>
        <begin position="173"/>
        <end position="311"/>
    </location>
</feature>
<keyword evidence="5 7" id="KW-0501">Molybdenum cofactor biosynthesis</keyword>
<dbReference type="Proteomes" id="UP001596039">
    <property type="component" value="Unassembled WGS sequence"/>
</dbReference>
<comment type="catalytic activity">
    <reaction evidence="6">
        <text>adenylyl-molybdopterin + molybdate = Mo-molybdopterin + AMP + H(+)</text>
        <dbReference type="Rhea" id="RHEA:35047"/>
        <dbReference type="ChEBI" id="CHEBI:15378"/>
        <dbReference type="ChEBI" id="CHEBI:36264"/>
        <dbReference type="ChEBI" id="CHEBI:62727"/>
        <dbReference type="ChEBI" id="CHEBI:71302"/>
        <dbReference type="ChEBI" id="CHEBI:456215"/>
        <dbReference type="EC" id="2.10.1.1"/>
    </reaction>
</comment>
<gene>
    <name evidence="9" type="ORF">ACFPJ4_05340</name>
</gene>
<dbReference type="EMBL" id="JBHSMG010000001">
    <property type="protein sequence ID" value="MFC5501665.1"/>
    <property type="molecule type" value="Genomic_DNA"/>
</dbReference>
<dbReference type="SMART" id="SM00852">
    <property type="entry name" value="MoCF_biosynth"/>
    <property type="match status" value="1"/>
</dbReference>
<evidence type="ECO:0000313" key="9">
    <source>
        <dbReference type="EMBL" id="MFC5501665.1"/>
    </source>
</evidence>
<sequence length="397" mass="40113">MTSGSSDVIDWSAARRLAFDAAAPLGAEQVGLAGAIGRVLFRDVAAAQDIPHFASSAMDGWAVAGPPPWSLDVEAGAVLLPRTACPVVTGGTIPLGADAVVRAEHGRLVGRTLTLADDGRLPIPGADIRSAGEEARAGDTLIAAGTLLNPAHIAVAASCARDLLDVATRPRVALLLTGDEVDESGLPPSGRVRDSFGPQLPAVISMMGGTVVAHRRVPDRLAETIRAIEAPGAEAELILTTGGTGFSSADQVRPALASLGAEMLVARLGVRPGGPSLLARLPDGRVVVGLAGNPLAAVIGALLLAAPLISGWTGRPLGGLSTVRPAHAIPGHARATLFVPYRTVGGVAVLAERVGSGMMRGLAESNGILVIPPTGLEPGESATALTLPWSEPSGSTR</sequence>
<dbReference type="RefSeq" id="WP_386739246.1">
    <property type="nucleotide sequence ID" value="NZ_JBHSMG010000001.1"/>
</dbReference>
<evidence type="ECO:0000256" key="3">
    <source>
        <dbReference type="ARBA" id="ARBA00010763"/>
    </source>
</evidence>
<dbReference type="InterPro" id="IPR036425">
    <property type="entry name" value="MoaB/Mog-like_dom_sf"/>
</dbReference>
<comment type="pathway">
    <text evidence="2 7">Cofactor biosynthesis; molybdopterin biosynthesis.</text>
</comment>
<dbReference type="InterPro" id="IPR036135">
    <property type="entry name" value="MoeA_linker/N_sf"/>
</dbReference>
<keyword evidence="7" id="KW-0479">Metal-binding</keyword>
<dbReference type="Pfam" id="PF00994">
    <property type="entry name" value="MoCF_biosynth"/>
    <property type="match status" value="1"/>
</dbReference>
<dbReference type="InterPro" id="IPR005110">
    <property type="entry name" value="MoeA_linker/N"/>
</dbReference>
<dbReference type="CDD" id="cd00887">
    <property type="entry name" value="MoeA"/>
    <property type="match status" value="1"/>
</dbReference>
<evidence type="ECO:0000313" key="10">
    <source>
        <dbReference type="Proteomes" id="UP001596039"/>
    </source>
</evidence>
<dbReference type="InterPro" id="IPR001453">
    <property type="entry name" value="MoaB/Mog_dom"/>
</dbReference>
<reference evidence="10" key="1">
    <citation type="journal article" date="2019" name="Int. J. Syst. Evol. Microbiol.">
        <title>The Global Catalogue of Microorganisms (GCM) 10K type strain sequencing project: providing services to taxonomists for standard genome sequencing and annotation.</title>
        <authorList>
            <consortium name="The Broad Institute Genomics Platform"/>
            <consortium name="The Broad Institute Genome Sequencing Center for Infectious Disease"/>
            <person name="Wu L."/>
            <person name="Ma J."/>
        </authorList>
    </citation>
    <scope>NUCLEOTIDE SEQUENCE [LARGE SCALE GENOMIC DNA]</scope>
    <source>
        <strain evidence="10">CGMCC 4.6997</strain>
    </source>
</reference>
<dbReference type="PANTHER" id="PTHR10192">
    <property type="entry name" value="MOLYBDOPTERIN BIOSYNTHESIS PROTEIN"/>
    <property type="match status" value="1"/>
</dbReference>
<keyword evidence="10" id="KW-1185">Reference proteome</keyword>
<dbReference type="InterPro" id="IPR008284">
    <property type="entry name" value="MoCF_biosynth_CS"/>
</dbReference>
<comment type="similarity">
    <text evidence="3 7">Belongs to the MoeA family.</text>
</comment>
<dbReference type="InterPro" id="IPR038987">
    <property type="entry name" value="MoeA-like"/>
</dbReference>
<dbReference type="Gene3D" id="2.170.190.11">
    <property type="entry name" value="Molybdopterin biosynthesis moea protein, domain 3"/>
    <property type="match status" value="1"/>
</dbReference>
<dbReference type="Gene3D" id="3.40.980.10">
    <property type="entry name" value="MoaB/Mog-like domain"/>
    <property type="match status" value="1"/>
</dbReference>
<dbReference type="PROSITE" id="PS01078">
    <property type="entry name" value="MOCF_BIOSYNTHESIS_1"/>
    <property type="match status" value="1"/>
</dbReference>
<evidence type="ECO:0000259" key="8">
    <source>
        <dbReference type="SMART" id="SM00852"/>
    </source>
</evidence>
<proteinExistence type="inferred from homology"/>
<protein>
    <recommendedName>
        <fullName evidence="7">Molybdopterin molybdenumtransferase</fullName>
        <ecNumber evidence="7">2.10.1.1</ecNumber>
    </recommendedName>
</protein>
<keyword evidence="7" id="KW-0808">Transferase</keyword>
<evidence type="ECO:0000256" key="6">
    <source>
        <dbReference type="ARBA" id="ARBA00047317"/>
    </source>
</evidence>
<accession>A0ABW0NM64</accession>